<keyword evidence="1" id="KW-0460">Magnesium</keyword>
<dbReference type="PANTHER" id="PTHR16222:SF12">
    <property type="entry name" value="ADP-RIBOSYLGLYCOHYDROLASE-RELATED"/>
    <property type="match status" value="1"/>
</dbReference>
<feature type="binding site" evidence="1">
    <location>
        <position position="54"/>
    </location>
    <ligand>
        <name>Mg(2+)</name>
        <dbReference type="ChEBI" id="CHEBI:18420"/>
        <label>1</label>
    </ligand>
</feature>
<dbReference type="AlphaFoldDB" id="A0A402CRH4"/>
<accession>A0A402CRH4</accession>
<dbReference type="InterPro" id="IPR005502">
    <property type="entry name" value="Ribosyl_crysJ1"/>
</dbReference>
<sequence length="352" mass="37543">MGSREEAITGCLLGTAAGDALGLAAEGLSYPRQRKLFPNLDRPRLLPGGRGMVSDDTEHACLLAQSLIESAGDAALFQRRFARRLRIWFLGLPAGIGLATLRACLKLLAGVPPERSGVRSAGNGPAMRSALLGVCYGDHPEQMRRLVQASTRITHTDPKAEAGAMAVAVAAYLSSRRLPADEIVSEFREHLHELVDEPETLRVLDAAIASVQRSESVTDFAAGIGAAGYVRGYILQTVPVAIHCWLSSPADFEKAVRSVIACGGDTDTTAAIVGAMVGAGGASIPSEWLDGICEKPCSIAWMRRLATQLSQVCETGQPERPVDSLFALRFARNFCFALVVLAHGLRRLAPPY</sequence>
<dbReference type="EMBL" id="AP025739">
    <property type="protein sequence ID" value="BDI28040.1"/>
    <property type="molecule type" value="Genomic_DNA"/>
</dbReference>
<feature type="binding site" evidence="1">
    <location>
        <position position="265"/>
    </location>
    <ligand>
        <name>Mg(2+)</name>
        <dbReference type="ChEBI" id="CHEBI:18420"/>
        <label>1</label>
    </ligand>
</feature>
<evidence type="ECO:0000313" key="3">
    <source>
        <dbReference type="Proteomes" id="UP000287394"/>
    </source>
</evidence>
<dbReference type="InterPro" id="IPR050792">
    <property type="entry name" value="ADP-ribosylglycohydrolase"/>
</dbReference>
<name>A0A402CRH4_9BACT</name>
<reference evidence="2 3" key="1">
    <citation type="journal article" date="2019" name="Int. J. Syst. Evol. Microbiol.">
        <title>Capsulimonas corticalis gen. nov., sp. nov., an aerobic capsulated bacterium, of a novel bacterial order, Capsulimonadales ord. nov., of the class Armatimonadia of the phylum Armatimonadetes.</title>
        <authorList>
            <person name="Li J."/>
            <person name="Kudo C."/>
            <person name="Tonouchi A."/>
        </authorList>
    </citation>
    <scope>NUCLEOTIDE SEQUENCE [LARGE SCALE GENOMIC DNA]</scope>
    <source>
        <strain evidence="2 3">AX-7</strain>
    </source>
</reference>
<evidence type="ECO:0000256" key="1">
    <source>
        <dbReference type="PIRSR" id="PIRSR605502-1"/>
    </source>
</evidence>
<gene>
    <name evidence="2" type="ORF">CCAX7_000910</name>
</gene>
<protein>
    <submittedName>
        <fullName evidence="2">Dinitrogenase reductase activating glycohydrolase</fullName>
    </submittedName>
</protein>
<dbReference type="GO" id="GO:0046872">
    <property type="term" value="F:metal ion binding"/>
    <property type="evidence" value="ECO:0007669"/>
    <property type="project" value="UniProtKB-KW"/>
</dbReference>
<dbReference type="OrthoDB" id="9798107at2"/>
<dbReference type="RefSeq" id="WP_119319998.1">
    <property type="nucleotide sequence ID" value="NZ_AP025739.1"/>
</dbReference>
<feature type="binding site" evidence="1">
    <location>
        <position position="56"/>
    </location>
    <ligand>
        <name>Mg(2+)</name>
        <dbReference type="ChEBI" id="CHEBI:18420"/>
        <label>1</label>
    </ligand>
</feature>
<feature type="binding site" evidence="1">
    <location>
        <position position="268"/>
    </location>
    <ligand>
        <name>Mg(2+)</name>
        <dbReference type="ChEBI" id="CHEBI:18420"/>
        <label>1</label>
    </ligand>
</feature>
<dbReference type="InterPro" id="IPR036705">
    <property type="entry name" value="Ribosyl_crysJ1_sf"/>
</dbReference>
<proteinExistence type="predicted"/>
<organism evidence="2 3">
    <name type="scientific">Capsulimonas corticalis</name>
    <dbReference type="NCBI Taxonomy" id="2219043"/>
    <lineage>
        <taxon>Bacteria</taxon>
        <taxon>Bacillati</taxon>
        <taxon>Armatimonadota</taxon>
        <taxon>Armatimonadia</taxon>
        <taxon>Capsulimonadales</taxon>
        <taxon>Capsulimonadaceae</taxon>
        <taxon>Capsulimonas</taxon>
    </lineage>
</organism>
<dbReference type="Pfam" id="PF03747">
    <property type="entry name" value="ADP_ribosyl_GH"/>
    <property type="match status" value="1"/>
</dbReference>
<dbReference type="Proteomes" id="UP000287394">
    <property type="component" value="Chromosome"/>
</dbReference>
<keyword evidence="3" id="KW-1185">Reference proteome</keyword>
<feature type="binding site" evidence="1">
    <location>
        <position position="267"/>
    </location>
    <ligand>
        <name>Mg(2+)</name>
        <dbReference type="ChEBI" id="CHEBI:18420"/>
        <label>1</label>
    </ligand>
</feature>
<evidence type="ECO:0000313" key="2">
    <source>
        <dbReference type="EMBL" id="BDI28040.1"/>
    </source>
</evidence>
<dbReference type="PANTHER" id="PTHR16222">
    <property type="entry name" value="ADP-RIBOSYLGLYCOHYDROLASE"/>
    <property type="match status" value="1"/>
</dbReference>
<dbReference type="SUPFAM" id="SSF101478">
    <property type="entry name" value="ADP-ribosylglycohydrolase"/>
    <property type="match status" value="1"/>
</dbReference>
<dbReference type="Gene3D" id="1.10.4080.10">
    <property type="entry name" value="ADP-ribosylation/Crystallin J1"/>
    <property type="match status" value="1"/>
</dbReference>
<dbReference type="KEGG" id="ccot:CCAX7_000910"/>
<keyword evidence="1" id="KW-0479">Metal-binding</keyword>
<comment type="cofactor">
    <cofactor evidence="1">
        <name>Mg(2+)</name>
        <dbReference type="ChEBI" id="CHEBI:18420"/>
    </cofactor>
    <text evidence="1">Binds 2 magnesium ions per subunit.</text>
</comment>
<feature type="binding site" evidence="1">
    <location>
        <position position="55"/>
    </location>
    <ligand>
        <name>Mg(2+)</name>
        <dbReference type="ChEBI" id="CHEBI:18420"/>
        <label>1</label>
    </ligand>
</feature>